<keyword evidence="2" id="KW-1133">Transmembrane helix</keyword>
<evidence type="ECO:0000313" key="3">
    <source>
        <dbReference type="EMBL" id="MBD1549608.1"/>
    </source>
</evidence>
<organism evidence="3 4">
    <name type="scientific">Roseibium aggregatum</name>
    <dbReference type="NCBI Taxonomy" id="187304"/>
    <lineage>
        <taxon>Bacteria</taxon>
        <taxon>Pseudomonadati</taxon>
        <taxon>Pseudomonadota</taxon>
        <taxon>Alphaproteobacteria</taxon>
        <taxon>Hyphomicrobiales</taxon>
        <taxon>Stappiaceae</taxon>
        <taxon>Roseibium</taxon>
    </lineage>
</organism>
<evidence type="ECO:0000313" key="4">
    <source>
        <dbReference type="Proteomes" id="UP000598467"/>
    </source>
</evidence>
<dbReference type="RefSeq" id="WP_190294300.1">
    <property type="nucleotide sequence ID" value="NZ_JABFCZ010000046.1"/>
</dbReference>
<name>A0A926S7F8_9HYPH</name>
<sequence length="68" mass="7766">MAKPSNTQPPASSYEEPHSYGQDARHASFEEEDSRWRSHWIDWLILSAMIAVSLGYHLAIFFFQPGLG</sequence>
<feature type="compositionally biased region" description="Polar residues" evidence="1">
    <location>
        <begin position="1"/>
        <end position="11"/>
    </location>
</feature>
<comment type="caution">
    <text evidence="3">The sequence shown here is derived from an EMBL/GenBank/DDBJ whole genome shotgun (WGS) entry which is preliminary data.</text>
</comment>
<dbReference type="AlphaFoldDB" id="A0A926S7F8"/>
<protein>
    <submittedName>
        <fullName evidence="3">Uncharacterized protein</fullName>
    </submittedName>
</protein>
<dbReference type="Proteomes" id="UP000598467">
    <property type="component" value="Unassembled WGS sequence"/>
</dbReference>
<proteinExistence type="predicted"/>
<feature type="transmembrane region" description="Helical" evidence="2">
    <location>
        <begin position="43"/>
        <end position="63"/>
    </location>
</feature>
<feature type="compositionally biased region" description="Basic and acidic residues" evidence="1">
    <location>
        <begin position="15"/>
        <end position="26"/>
    </location>
</feature>
<reference evidence="3" key="1">
    <citation type="submission" date="2020-05" db="EMBL/GenBank/DDBJ databases">
        <title>Identification of trans-AT polyketide cluster in two marine bacteria, producers of a novel glutaramide-containing polyketide sesbanimide D and analogs.</title>
        <authorList>
            <person name="Kacar D."/>
            <person name="Rodriguez P."/>
            <person name="Canedo L."/>
            <person name="Gonzalez E."/>
            <person name="Galan B."/>
            <person name="De La Calle F."/>
            <person name="Garcia J.L."/>
        </authorList>
    </citation>
    <scope>NUCLEOTIDE SEQUENCE</scope>
    <source>
        <strain evidence="3">PHM038</strain>
    </source>
</reference>
<evidence type="ECO:0000256" key="2">
    <source>
        <dbReference type="SAM" id="Phobius"/>
    </source>
</evidence>
<gene>
    <name evidence="3" type="ORF">HK439_25415</name>
</gene>
<accession>A0A926S7F8</accession>
<evidence type="ECO:0000256" key="1">
    <source>
        <dbReference type="SAM" id="MobiDB-lite"/>
    </source>
</evidence>
<keyword evidence="2" id="KW-0472">Membrane</keyword>
<feature type="region of interest" description="Disordered" evidence="1">
    <location>
        <begin position="1"/>
        <end position="26"/>
    </location>
</feature>
<keyword evidence="2" id="KW-0812">Transmembrane</keyword>
<dbReference type="EMBL" id="JABFCZ010000046">
    <property type="protein sequence ID" value="MBD1549608.1"/>
    <property type="molecule type" value="Genomic_DNA"/>
</dbReference>